<reference evidence="2 3" key="2">
    <citation type="journal article" date="2009" name="Proc. Natl. Acad. Sci. U.S.A.">
        <title>On the chimeric nature, thermophilic origin, and phylogenetic placement of the Thermotogales.</title>
        <authorList>
            <person name="Zhaxybayeva O."/>
            <person name="Swithers K.S."/>
            <person name="Lapierre P."/>
            <person name="Fournier G.P."/>
            <person name="Bickhart D.M."/>
            <person name="DeBoy R.T."/>
            <person name="Nelson K.E."/>
            <person name="Nesbo C.L."/>
            <person name="Doolittle W.F."/>
            <person name="Gogarten J.P."/>
            <person name="Noll K.M."/>
        </authorList>
    </citation>
    <scope>NUCLEOTIDE SEQUENCE [LARGE SCALE GENOMIC DNA]</scope>
    <source>
        <strain evidence="3">ATCC BAA-301 / DSM 14385 / NBRC 107922 / TMO</strain>
    </source>
</reference>
<dbReference type="PANTHER" id="PTHR43169">
    <property type="entry name" value="EXSB FAMILY PROTEIN"/>
    <property type="match status" value="1"/>
</dbReference>
<organism evidence="2 3">
    <name type="scientific">Pseudothermotoga lettingae (strain ATCC BAA-301 / DSM 14385 / NBRC 107922 / TMO)</name>
    <name type="common">Thermotoga lettingae</name>
    <dbReference type="NCBI Taxonomy" id="416591"/>
    <lineage>
        <taxon>Bacteria</taxon>
        <taxon>Thermotogati</taxon>
        <taxon>Thermotogota</taxon>
        <taxon>Thermotogae</taxon>
        <taxon>Thermotogales</taxon>
        <taxon>Thermotogaceae</taxon>
        <taxon>Pseudothermotoga</taxon>
    </lineage>
</organism>
<dbReference type="GO" id="GO:0006163">
    <property type="term" value="P:purine nucleotide metabolic process"/>
    <property type="evidence" value="ECO:0007669"/>
    <property type="project" value="UniProtKB-ARBA"/>
</dbReference>
<reference evidence="2 3" key="1">
    <citation type="submission" date="2007-08" db="EMBL/GenBank/DDBJ databases">
        <title>Complete sequence of Thermotoga lettingae TMO.</title>
        <authorList>
            <consortium name="US DOE Joint Genome Institute"/>
            <person name="Copeland A."/>
            <person name="Lucas S."/>
            <person name="Lapidus A."/>
            <person name="Barry K."/>
            <person name="Glavina del Rio T."/>
            <person name="Dalin E."/>
            <person name="Tice H."/>
            <person name="Pitluck S."/>
            <person name="Foster B."/>
            <person name="Bruce D."/>
            <person name="Schmutz J."/>
            <person name="Larimer F."/>
            <person name="Land M."/>
            <person name="Hauser L."/>
            <person name="Kyrpides N."/>
            <person name="Mikhailova N."/>
            <person name="Nelson K."/>
            <person name="Gogarten J.P."/>
            <person name="Noll K."/>
            <person name="Richardson P."/>
        </authorList>
    </citation>
    <scope>NUCLEOTIDE SEQUENCE [LARGE SCALE GENOMIC DNA]</scope>
    <source>
        <strain evidence="3">ATCC BAA-301 / DSM 14385 / NBRC 107922 / TMO</strain>
    </source>
</reference>
<dbReference type="eggNOG" id="COG0037">
    <property type="taxonomic scope" value="Bacteria"/>
</dbReference>
<dbReference type="InterPro" id="IPR014729">
    <property type="entry name" value="Rossmann-like_a/b/a_fold"/>
</dbReference>
<dbReference type="SUPFAM" id="SSF52402">
    <property type="entry name" value="Adenine nucleotide alpha hydrolases-like"/>
    <property type="match status" value="1"/>
</dbReference>
<dbReference type="STRING" id="416591.Tlet_0612"/>
<dbReference type="InterPro" id="IPR022310">
    <property type="entry name" value="NAD/GMP_synthase"/>
</dbReference>
<sequence>MIADIRRTVSEKLLVAFSGGEDSTLVAYLAKQALGEKKVILVTVDWGKFTYEKARKGVAEVSKLLGLSHYFIDGVEKQSQIWRYGPSCNMCTRYAKLQSILDFGEEAVVATGANRSDSWGINGVKINGKFYSPLIDLDKGTIRNMLSFFGLQPVKIGESSHREGCKLKHLLKMMINPDYHGNAVALSNEILLDFLKEIDHKASLANVKIIGPLSKNIALVNVFPHLDVLASKEVVKRINNLSCVDEAYVLNNPIKLKVLANPGLFNDFTARDHVLQGFLQRDFSVAVSVEWIKSSNPRLRTFQVIGFDHEDNN</sequence>
<dbReference type="KEGG" id="tle:Tlet_0612"/>
<proteinExistence type="predicted"/>
<gene>
    <name evidence="2" type="ordered locus">Tlet_0612</name>
</gene>
<dbReference type="Pfam" id="PF02540">
    <property type="entry name" value="NAD_synthase"/>
    <property type="match status" value="1"/>
</dbReference>
<feature type="domain" description="NAD/GMP synthase" evidence="1">
    <location>
        <begin position="6"/>
        <end position="69"/>
    </location>
</feature>
<dbReference type="EMBL" id="CP000812">
    <property type="protein sequence ID" value="ABV33178.1"/>
    <property type="molecule type" value="Genomic_DNA"/>
</dbReference>
<accession>A8F4U4</accession>
<name>A8F4U4_PSELT</name>
<keyword evidence="3" id="KW-1185">Reference proteome</keyword>
<dbReference type="Gene3D" id="3.40.50.620">
    <property type="entry name" value="HUPs"/>
    <property type="match status" value="1"/>
</dbReference>
<dbReference type="InterPro" id="IPR052188">
    <property type="entry name" value="Ni-pincer_cofactor_biosynth"/>
</dbReference>
<protein>
    <submittedName>
        <fullName evidence="2">ExsB family protein</fullName>
    </submittedName>
</protein>
<dbReference type="HOGENOM" id="CLU_885475_0_0_0"/>
<evidence type="ECO:0000259" key="1">
    <source>
        <dbReference type="Pfam" id="PF02540"/>
    </source>
</evidence>
<evidence type="ECO:0000313" key="3">
    <source>
        <dbReference type="Proteomes" id="UP000002016"/>
    </source>
</evidence>
<evidence type="ECO:0000313" key="2">
    <source>
        <dbReference type="EMBL" id="ABV33178.1"/>
    </source>
</evidence>
<dbReference type="PANTHER" id="PTHR43169:SF2">
    <property type="entry name" value="NAD_GMP SYNTHASE DOMAIN-CONTAINING PROTEIN"/>
    <property type="match status" value="1"/>
</dbReference>
<dbReference type="AlphaFoldDB" id="A8F4U4"/>
<dbReference type="Proteomes" id="UP000002016">
    <property type="component" value="Chromosome"/>
</dbReference>